<dbReference type="EMBL" id="JAAOMA010000004">
    <property type="protein sequence ID" value="NHR04564.1"/>
    <property type="molecule type" value="Genomic_DNA"/>
</dbReference>
<evidence type="ECO:0000313" key="1">
    <source>
        <dbReference type="EMBL" id="NHR04564.1"/>
    </source>
</evidence>
<evidence type="ECO:0000313" key="2">
    <source>
        <dbReference type="Proteomes" id="UP001515641"/>
    </source>
</evidence>
<keyword evidence="2" id="KW-1185">Reference proteome</keyword>
<comment type="caution">
    <text evidence="1">The sequence shown here is derived from an EMBL/GenBank/DDBJ whole genome shotgun (WGS) entry which is preliminary data.</text>
</comment>
<organism evidence="1 2">
    <name type="scientific">Chromobacterium fluminis</name>
    <dbReference type="NCBI Taxonomy" id="3044269"/>
    <lineage>
        <taxon>Bacteria</taxon>
        <taxon>Pseudomonadati</taxon>
        <taxon>Pseudomonadota</taxon>
        <taxon>Betaproteobacteria</taxon>
        <taxon>Neisseriales</taxon>
        <taxon>Chromobacteriaceae</taxon>
        <taxon>Chromobacterium</taxon>
    </lineage>
</organism>
<dbReference type="RefSeq" id="WP_166451074.1">
    <property type="nucleotide sequence ID" value="NZ_JAAOMA010000004.1"/>
</dbReference>
<accession>A0ABX0KYG4</accession>
<protein>
    <submittedName>
        <fullName evidence="1">Uncharacterized protein</fullName>
    </submittedName>
</protein>
<reference evidence="1 2" key="1">
    <citation type="submission" date="2020-03" db="EMBL/GenBank/DDBJ databases">
        <title>Draft genome sequence of environmentally isolated cultures.</title>
        <authorList>
            <person name="Wilson H.S."/>
            <person name="De Leon M.E."/>
        </authorList>
    </citation>
    <scope>NUCLEOTIDE SEQUENCE [LARGE SCALE GENOMIC DNA]</scope>
    <source>
        <strain evidence="1 2">HSC-31F16</strain>
    </source>
</reference>
<gene>
    <name evidence="1" type="ORF">HA052_05075</name>
</gene>
<sequence>MFHERKSGVAVHRSLAGGNAGDTYTGQAYGDDTICPVCNGLHPIFETQQVYEVARTIVDCIIGGPTMMVGVLRSNDGRYFAACSPANASDGYNAFIGAVTGTHKRFLPSLTIAGNIPDDGTRSRGGLPLNATFIRSCKVNGSPMAGRCAAPKLLHFAIKNLLPRPWVMSEVMYDPAGTSLAYRDYITAPSCSTCAVLLPYMVCPRKQHANLQEFTGLIRNQWGGW</sequence>
<name>A0ABX0KYG4_9NEIS</name>
<dbReference type="Proteomes" id="UP001515641">
    <property type="component" value="Unassembled WGS sequence"/>
</dbReference>
<proteinExistence type="predicted"/>